<evidence type="ECO:0008006" key="3">
    <source>
        <dbReference type="Google" id="ProtNLM"/>
    </source>
</evidence>
<evidence type="ECO:0000313" key="1">
    <source>
        <dbReference type="EMBL" id="MDR6215635.1"/>
    </source>
</evidence>
<dbReference type="Proteomes" id="UP001267710">
    <property type="component" value="Unassembled WGS sequence"/>
</dbReference>
<accession>A0ABU1IEK5</accession>
<dbReference type="EMBL" id="JAVIZX010000001">
    <property type="protein sequence ID" value="MDR6215635.1"/>
    <property type="molecule type" value="Genomic_DNA"/>
</dbReference>
<sequence length="142" mass="14375">MSRPRSAPVMTPRPWAARLASWLLALCLVLSPALGRVHQVVHGGPLGAAVPTAAQAHGATAQAANPGHAHGSSMLEALFHGHAGSDCNLLDQLLFGMALLPVPVLAVLPGAEPAPHTPPATGIGARPQRAFLARAPPGSGRA</sequence>
<name>A0ABU1IEK5_9BURK</name>
<dbReference type="RefSeq" id="WP_309830429.1">
    <property type="nucleotide sequence ID" value="NZ_JAVIZX010000001.1"/>
</dbReference>
<organism evidence="1 2">
    <name type="scientific">Paracidovorax wautersii</name>
    <dbReference type="NCBI Taxonomy" id="1177982"/>
    <lineage>
        <taxon>Bacteria</taxon>
        <taxon>Pseudomonadati</taxon>
        <taxon>Pseudomonadota</taxon>
        <taxon>Betaproteobacteria</taxon>
        <taxon>Burkholderiales</taxon>
        <taxon>Comamonadaceae</taxon>
        <taxon>Paracidovorax</taxon>
    </lineage>
</organism>
<protein>
    <recommendedName>
        <fullName evidence="3">DUF2946 domain-containing protein</fullName>
    </recommendedName>
</protein>
<comment type="caution">
    <text evidence="1">The sequence shown here is derived from an EMBL/GenBank/DDBJ whole genome shotgun (WGS) entry which is preliminary data.</text>
</comment>
<evidence type="ECO:0000313" key="2">
    <source>
        <dbReference type="Proteomes" id="UP001267710"/>
    </source>
</evidence>
<gene>
    <name evidence="1" type="ORF">QE399_003324</name>
</gene>
<reference evidence="1 2" key="1">
    <citation type="submission" date="2023-08" db="EMBL/GenBank/DDBJ databases">
        <title>Functional and genomic diversity of the sorghum phyllosphere microbiome.</title>
        <authorList>
            <person name="Shade A."/>
        </authorList>
    </citation>
    <scope>NUCLEOTIDE SEQUENCE [LARGE SCALE GENOMIC DNA]</scope>
    <source>
        <strain evidence="1 2">SORGH_AS_0335</strain>
    </source>
</reference>
<keyword evidence="2" id="KW-1185">Reference proteome</keyword>
<proteinExistence type="predicted"/>